<accession>A0ABT1B214</accession>
<dbReference type="InterPro" id="IPR013702">
    <property type="entry name" value="FIST_domain_N"/>
</dbReference>
<sequence>MRAKSIKATSPQSLQKELEQAMADGFTPTLAIVFTSVVQDRKAIGNLMNASGIRLFGITTNGEFIDEETEKGSIAALLLDMDNEYFQIYLAEYPNHNYREVAKGVANQAKTRFKRPAFILGTSHPAADGEEILRGFEAVLGEDVNAFGGGAGDDYSFSETFVFTNTGESNNGMVCIAIDEDKVAISGIATCGWKAVGTEKTVTKSEGNHVYTIDGSPALDLMTKYGGLENVHPDNKDLLMEIAANFPLQLQKEKGSPVMRPPLVVDWSDHSFYTSGTVPQGSKIRFSLPPDWDVMEKVVQGVRNLKENGMPKADALIVFSCAGRILSFGPMMNAELEGIKQIWNVPMAGMFSNAELGRMAGGNLEMHNLTTCCVALKEKKQSQ</sequence>
<dbReference type="PANTHER" id="PTHR40252">
    <property type="entry name" value="BLR0328 PROTEIN"/>
    <property type="match status" value="1"/>
</dbReference>
<dbReference type="Pfam" id="PF08495">
    <property type="entry name" value="FIST"/>
    <property type="match status" value="1"/>
</dbReference>
<feature type="domain" description="FIST C-domain" evidence="2">
    <location>
        <begin position="218"/>
        <end position="359"/>
    </location>
</feature>
<protein>
    <submittedName>
        <fullName evidence="3">FIST C-terminal domain-containing protein</fullName>
    </submittedName>
</protein>
<dbReference type="InterPro" id="IPR019494">
    <property type="entry name" value="FIST_C"/>
</dbReference>
<keyword evidence="4" id="KW-1185">Reference proteome</keyword>
<proteinExistence type="predicted"/>
<evidence type="ECO:0000259" key="1">
    <source>
        <dbReference type="SMART" id="SM00897"/>
    </source>
</evidence>
<dbReference type="SMART" id="SM01204">
    <property type="entry name" value="FIST_C"/>
    <property type="match status" value="1"/>
</dbReference>
<organism evidence="3 4">
    <name type="scientific">Robiginitalea marina</name>
    <dbReference type="NCBI Taxonomy" id="2954105"/>
    <lineage>
        <taxon>Bacteria</taxon>
        <taxon>Pseudomonadati</taxon>
        <taxon>Bacteroidota</taxon>
        <taxon>Flavobacteriia</taxon>
        <taxon>Flavobacteriales</taxon>
        <taxon>Flavobacteriaceae</taxon>
        <taxon>Robiginitalea</taxon>
    </lineage>
</organism>
<gene>
    <name evidence="3" type="ORF">NG653_13510</name>
</gene>
<dbReference type="SMART" id="SM00897">
    <property type="entry name" value="FIST"/>
    <property type="match status" value="1"/>
</dbReference>
<dbReference type="RefSeq" id="WP_252742251.1">
    <property type="nucleotide sequence ID" value="NZ_JAMXIB010000014.1"/>
</dbReference>
<feature type="domain" description="FIST" evidence="1">
    <location>
        <begin position="27"/>
        <end position="217"/>
    </location>
</feature>
<dbReference type="Proteomes" id="UP001206312">
    <property type="component" value="Unassembled WGS sequence"/>
</dbReference>
<evidence type="ECO:0000313" key="4">
    <source>
        <dbReference type="Proteomes" id="UP001206312"/>
    </source>
</evidence>
<dbReference type="EMBL" id="JAMXIB010000014">
    <property type="protein sequence ID" value="MCO5725880.1"/>
    <property type="molecule type" value="Genomic_DNA"/>
</dbReference>
<evidence type="ECO:0000259" key="2">
    <source>
        <dbReference type="SMART" id="SM01204"/>
    </source>
</evidence>
<name>A0ABT1B214_9FLAO</name>
<comment type="caution">
    <text evidence="3">The sequence shown here is derived from an EMBL/GenBank/DDBJ whole genome shotgun (WGS) entry which is preliminary data.</text>
</comment>
<reference evidence="3 4" key="1">
    <citation type="submission" date="2022-06" db="EMBL/GenBank/DDBJ databases">
        <authorList>
            <person name="Xuan X."/>
        </authorList>
    </citation>
    <scope>NUCLEOTIDE SEQUENCE [LARGE SCALE GENOMIC DNA]</scope>
    <source>
        <strain evidence="3 4">2V75</strain>
    </source>
</reference>
<dbReference type="Pfam" id="PF10442">
    <property type="entry name" value="FIST_C"/>
    <property type="match status" value="1"/>
</dbReference>
<evidence type="ECO:0000313" key="3">
    <source>
        <dbReference type="EMBL" id="MCO5725880.1"/>
    </source>
</evidence>
<dbReference type="PANTHER" id="PTHR40252:SF2">
    <property type="entry name" value="BLR0328 PROTEIN"/>
    <property type="match status" value="1"/>
</dbReference>